<evidence type="ECO:0000256" key="1">
    <source>
        <dbReference type="SAM" id="SignalP"/>
    </source>
</evidence>
<dbReference type="EMBL" id="JYJG01000231">
    <property type="protein sequence ID" value="KJK44882.1"/>
    <property type="molecule type" value="Genomic_DNA"/>
</dbReference>
<gene>
    <name evidence="2" type="ORF">UK23_27980</name>
</gene>
<feature type="signal peptide" evidence="1">
    <location>
        <begin position="1"/>
        <end position="28"/>
    </location>
</feature>
<sequence length="122" mass="12556">MFKMRTAVGAVLAAAAIATVFTASPASAAPIPGCAPSGVCIDIDWRDGNFYQVTGYHDVALNPEIYGHIHLTGPGGLDVNSNDKVRPIITGSGVGPGRACAELWKALGGGRYDLVNTACVDI</sequence>
<evidence type="ECO:0008006" key="4">
    <source>
        <dbReference type="Google" id="ProtNLM"/>
    </source>
</evidence>
<comment type="caution">
    <text evidence="2">The sequence shown here is derived from an EMBL/GenBank/DDBJ whole genome shotgun (WGS) entry which is preliminary data.</text>
</comment>
<name>A0A0F0GSC0_LENAE</name>
<keyword evidence="1" id="KW-0732">Signal</keyword>
<proteinExistence type="predicted"/>
<reference evidence="2 3" key="1">
    <citation type="submission" date="2015-02" db="EMBL/GenBank/DDBJ databases">
        <authorList>
            <person name="Ju K.-S."/>
            <person name="Doroghazi J.R."/>
            <person name="Metcalf W."/>
        </authorList>
    </citation>
    <scope>NUCLEOTIDE SEQUENCE [LARGE SCALE GENOMIC DNA]</scope>
    <source>
        <strain evidence="2 3">NRRL B-16140</strain>
    </source>
</reference>
<organism evidence="2 3">
    <name type="scientific">Lentzea aerocolonigenes</name>
    <name type="common">Lechevalieria aerocolonigenes</name>
    <name type="synonym">Saccharothrix aerocolonigenes</name>
    <dbReference type="NCBI Taxonomy" id="68170"/>
    <lineage>
        <taxon>Bacteria</taxon>
        <taxon>Bacillati</taxon>
        <taxon>Actinomycetota</taxon>
        <taxon>Actinomycetes</taxon>
        <taxon>Pseudonocardiales</taxon>
        <taxon>Pseudonocardiaceae</taxon>
        <taxon>Lentzea</taxon>
    </lineage>
</organism>
<keyword evidence="3" id="KW-1185">Reference proteome</keyword>
<evidence type="ECO:0000313" key="3">
    <source>
        <dbReference type="Proteomes" id="UP000033393"/>
    </source>
</evidence>
<feature type="chain" id="PRO_5002441621" description="Secreted protein" evidence="1">
    <location>
        <begin position="29"/>
        <end position="122"/>
    </location>
</feature>
<dbReference type="Proteomes" id="UP000033393">
    <property type="component" value="Unassembled WGS sequence"/>
</dbReference>
<accession>A0A0F0GSC0</accession>
<dbReference type="AlphaFoldDB" id="A0A0F0GSC0"/>
<protein>
    <recommendedName>
        <fullName evidence="4">Secreted protein</fullName>
    </recommendedName>
</protein>
<dbReference type="PATRIC" id="fig|68170.10.peg.7162"/>
<evidence type="ECO:0000313" key="2">
    <source>
        <dbReference type="EMBL" id="KJK44882.1"/>
    </source>
</evidence>